<proteinExistence type="evidence at transcript level"/>
<gene>
    <name evidence="7" type="primary">scr3</name>
</gene>
<dbReference type="SUPFAM" id="SSF57095">
    <property type="entry name" value="Scorpion toxin-like"/>
    <property type="match status" value="1"/>
</dbReference>
<evidence type="ECO:0000256" key="2">
    <source>
        <dbReference type="ARBA" id="ARBA00006722"/>
    </source>
</evidence>
<keyword evidence="4 6" id="KW-0732">Signal</keyword>
<evidence type="ECO:0000313" key="7">
    <source>
        <dbReference type="EMBL" id="CAC19880.1"/>
    </source>
</evidence>
<evidence type="ECO:0000256" key="4">
    <source>
        <dbReference type="ARBA" id="ARBA00022729"/>
    </source>
</evidence>
<dbReference type="Pfam" id="PF06876">
    <property type="entry name" value="SCRL"/>
    <property type="match status" value="1"/>
</dbReference>
<name>Q9FNT3_BRAOL</name>
<reference evidence="7" key="1">
    <citation type="journal article" date="2001" name="Plant Mol. Biol.">
        <title>Two large Arabidopsis thaliana gene families are homologous to the Brassica gene superfamily that encodes pollen coat proteins and the male component of the self-incompatibility response.</title>
        <authorList>
            <person name="Vanoosthuyse V."/>
            <person name="Miege C."/>
            <person name="Dumas C."/>
            <person name="Cock J.M."/>
        </authorList>
    </citation>
    <scope>NUCLEOTIDE SEQUENCE</scope>
</reference>
<dbReference type="GO" id="GO:0005576">
    <property type="term" value="C:extracellular region"/>
    <property type="evidence" value="ECO:0007669"/>
    <property type="project" value="UniProtKB-SubCell"/>
</dbReference>
<sequence>MRKATIYALLCFLFIVSSRGQEVEANVMKNCPIQFNLGGQCGNSGGDACVEEYNRKKKKKKIFCSCGGVRVGQCCCIV</sequence>
<accession>Q9FNT3</accession>
<keyword evidence="3" id="KW-0964">Secreted</keyword>
<feature type="chain" id="PRO_5004329400" evidence="6">
    <location>
        <begin position="21"/>
        <end position="78"/>
    </location>
</feature>
<dbReference type="AlphaFoldDB" id="Q9FNT3"/>
<organism evidence="7">
    <name type="scientific">Brassica oleracea</name>
    <name type="common">Wild cabbage</name>
    <dbReference type="NCBI Taxonomy" id="3712"/>
    <lineage>
        <taxon>Eukaryota</taxon>
        <taxon>Viridiplantae</taxon>
        <taxon>Streptophyta</taxon>
        <taxon>Embryophyta</taxon>
        <taxon>Tracheophyta</taxon>
        <taxon>Spermatophyta</taxon>
        <taxon>Magnoliopsida</taxon>
        <taxon>eudicotyledons</taxon>
        <taxon>Gunneridae</taxon>
        <taxon>Pentapetalae</taxon>
        <taxon>rosids</taxon>
        <taxon>malvids</taxon>
        <taxon>Brassicales</taxon>
        <taxon>Brassicaceae</taxon>
        <taxon>Brassiceae</taxon>
        <taxon>Brassica</taxon>
    </lineage>
</organism>
<dbReference type="GO" id="GO:0007165">
    <property type="term" value="P:signal transduction"/>
    <property type="evidence" value="ECO:0007669"/>
    <property type="project" value="InterPro"/>
</dbReference>
<evidence type="ECO:0000256" key="6">
    <source>
        <dbReference type="SAM" id="SignalP"/>
    </source>
</evidence>
<keyword evidence="5" id="KW-1015">Disulfide bond</keyword>
<dbReference type="InterPro" id="IPR010682">
    <property type="entry name" value="SCRL"/>
</dbReference>
<evidence type="ECO:0000256" key="1">
    <source>
        <dbReference type="ARBA" id="ARBA00004613"/>
    </source>
</evidence>
<evidence type="ECO:0000256" key="3">
    <source>
        <dbReference type="ARBA" id="ARBA00022525"/>
    </source>
</evidence>
<dbReference type="EMBL" id="AJ278643">
    <property type="protein sequence ID" value="CAC19880.1"/>
    <property type="molecule type" value="mRNA"/>
</dbReference>
<feature type="signal peptide" evidence="6">
    <location>
        <begin position="1"/>
        <end position="20"/>
    </location>
</feature>
<comment type="similarity">
    <text evidence="2">Belongs to the DEFL family.</text>
</comment>
<evidence type="ECO:0000256" key="5">
    <source>
        <dbReference type="ARBA" id="ARBA00023157"/>
    </source>
</evidence>
<dbReference type="InterPro" id="IPR036574">
    <property type="entry name" value="Scorpion_toxin-like_sf"/>
</dbReference>
<comment type="subcellular location">
    <subcellularLocation>
        <location evidence="1">Secreted</location>
    </subcellularLocation>
</comment>
<protein>
    <submittedName>
        <fullName evidence="7">SCR3 protein</fullName>
    </submittedName>
</protein>